<keyword evidence="6" id="KW-1185">Reference proteome</keyword>
<keyword evidence="2" id="KW-0067">ATP-binding</keyword>
<dbReference type="PROSITE" id="PS00383">
    <property type="entry name" value="TYR_PHOSPHATASE_1"/>
    <property type="match status" value="1"/>
</dbReference>
<dbReference type="SUPFAM" id="SSF52540">
    <property type="entry name" value="P-loop containing nucleoside triphosphate hydrolases"/>
    <property type="match status" value="1"/>
</dbReference>
<dbReference type="PROSITE" id="PS50893">
    <property type="entry name" value="ABC_TRANSPORTER_2"/>
    <property type="match status" value="1"/>
</dbReference>
<feature type="domain" description="ABC transporter" evidence="4">
    <location>
        <begin position="2"/>
        <end position="225"/>
    </location>
</feature>
<dbReference type="InterPro" id="IPR016130">
    <property type="entry name" value="Tyr_Pase_AS"/>
</dbReference>
<dbReference type="InterPro" id="IPR003439">
    <property type="entry name" value="ABC_transporter-like_ATP-bd"/>
</dbReference>
<evidence type="ECO:0000259" key="3">
    <source>
        <dbReference type="PROSITE" id="PS50056"/>
    </source>
</evidence>
<dbReference type="SMART" id="SM00404">
    <property type="entry name" value="PTPc_motif"/>
    <property type="match status" value="1"/>
</dbReference>
<dbReference type="InterPro" id="IPR003959">
    <property type="entry name" value="ATPase_AAA_core"/>
</dbReference>
<evidence type="ECO:0000256" key="1">
    <source>
        <dbReference type="ARBA" id="ARBA00022741"/>
    </source>
</evidence>
<dbReference type="InterPro" id="IPR029021">
    <property type="entry name" value="Prot-tyrosine_phosphatase-like"/>
</dbReference>
<protein>
    <submittedName>
        <fullName evidence="5">ABC-type multidrug transport system ATPase subunit</fullName>
    </submittedName>
</protein>
<keyword evidence="1" id="KW-0547">Nucleotide-binding</keyword>
<dbReference type="Gene3D" id="3.40.50.300">
    <property type="entry name" value="P-loop containing nucleotide triphosphate hydrolases"/>
    <property type="match status" value="1"/>
</dbReference>
<dbReference type="GO" id="GO:0016887">
    <property type="term" value="F:ATP hydrolysis activity"/>
    <property type="evidence" value="ECO:0007669"/>
    <property type="project" value="InterPro"/>
</dbReference>
<accession>A0A4R3LFA3</accession>
<dbReference type="InterPro" id="IPR000387">
    <property type="entry name" value="Tyr_Pase_dom"/>
</dbReference>
<organism evidence="5 6">
    <name type="scientific">Pseudofulvimonas gallinarii</name>
    <dbReference type="NCBI Taxonomy" id="634155"/>
    <lineage>
        <taxon>Bacteria</taxon>
        <taxon>Pseudomonadati</taxon>
        <taxon>Pseudomonadota</taxon>
        <taxon>Gammaproteobacteria</taxon>
        <taxon>Lysobacterales</taxon>
        <taxon>Rhodanobacteraceae</taxon>
        <taxon>Pseudofulvimonas</taxon>
    </lineage>
</organism>
<dbReference type="InterPro" id="IPR027417">
    <property type="entry name" value="P-loop_NTPase"/>
</dbReference>
<proteinExistence type="predicted"/>
<evidence type="ECO:0000313" key="5">
    <source>
        <dbReference type="EMBL" id="TCS98160.1"/>
    </source>
</evidence>
<dbReference type="Pfam" id="PF22785">
    <property type="entry name" value="Tc-R-P"/>
    <property type="match status" value="1"/>
</dbReference>
<gene>
    <name evidence="5" type="ORF">EDC25_10912</name>
</gene>
<dbReference type="CDD" id="cd00267">
    <property type="entry name" value="ABC_ATPase"/>
    <property type="match status" value="1"/>
</dbReference>
<dbReference type="Gene3D" id="3.90.190.10">
    <property type="entry name" value="Protein tyrosine phosphatase superfamily"/>
    <property type="match status" value="1"/>
</dbReference>
<name>A0A4R3LFA3_9GAMM</name>
<reference evidence="5 6" key="1">
    <citation type="submission" date="2019-03" db="EMBL/GenBank/DDBJ databases">
        <title>Genomic Encyclopedia of Type Strains, Phase IV (KMG-IV): sequencing the most valuable type-strain genomes for metagenomic binning, comparative biology and taxonomic classification.</title>
        <authorList>
            <person name="Goeker M."/>
        </authorList>
    </citation>
    <scope>NUCLEOTIDE SEQUENCE [LARGE SCALE GENOMIC DNA]</scope>
    <source>
        <strain evidence="5 6">DSM 21944</strain>
    </source>
</reference>
<dbReference type="FunFam" id="3.90.190.10:FF:000157">
    <property type="entry name" value="Protein-tyrosine phosphatase"/>
    <property type="match status" value="1"/>
</dbReference>
<dbReference type="PANTHER" id="PTHR23339">
    <property type="entry name" value="TYROSINE SPECIFIC PROTEIN PHOSPHATASE AND DUAL SPECIFICITY PROTEIN PHOSPHATASE"/>
    <property type="match status" value="1"/>
</dbReference>
<evidence type="ECO:0000259" key="4">
    <source>
        <dbReference type="PROSITE" id="PS50893"/>
    </source>
</evidence>
<feature type="domain" description="Tyrosine specific protein phosphatases" evidence="3">
    <location>
        <begin position="316"/>
        <end position="383"/>
    </location>
</feature>
<evidence type="ECO:0000313" key="6">
    <source>
        <dbReference type="Proteomes" id="UP000294599"/>
    </source>
</evidence>
<dbReference type="PROSITE" id="PS50056">
    <property type="entry name" value="TYR_PHOSPHATASE_2"/>
    <property type="match status" value="1"/>
</dbReference>
<dbReference type="InterPro" id="IPR050561">
    <property type="entry name" value="PTP"/>
</dbReference>
<evidence type="ECO:0000256" key="2">
    <source>
        <dbReference type="ARBA" id="ARBA00022840"/>
    </source>
</evidence>
<dbReference type="Pfam" id="PF13304">
    <property type="entry name" value="AAA_21"/>
    <property type="match status" value="1"/>
</dbReference>
<dbReference type="Proteomes" id="UP000294599">
    <property type="component" value="Unassembled WGS sequence"/>
</dbReference>
<sequence length="396" mass="42358">MFQLQGVEVRRGNGMVARDVCMRGDHPGILLVVGAGGAGKSSLLMALARPADADTRVACGYACLGGADLASGKVRTVWLPQHARLDPAAVVAVQMQECHGVSPDVTATWIREAGGNPADIGLPAGRLSPGLSRLLRRLAAMAQPGDLYLLDEPTADLDEAHVERLRQRVRELSARATVVMVTHNRRDCLALGGHTALLAGGRIQECAPTATFFSTPATTAGRHYVQTGYCNLSPPRERSGAGADGLWWVERGLLCGMSRPGLVNDPDQQCRHLGDAGVRTLVCMEERRVYPLEPLKRSGLAFHHVPVRDMAAPTFDQGVALCRFAEGQLRQNRGLAVHCRGGLGRTGTALAAILAWMGDSADRAIARVRAARAGAIQSPVQLQFVHDFASRIIGWQ</sequence>
<comment type="caution">
    <text evidence="5">The sequence shown here is derived from an EMBL/GenBank/DDBJ whole genome shotgun (WGS) entry which is preliminary data.</text>
</comment>
<dbReference type="EMBL" id="SMAF01000009">
    <property type="protein sequence ID" value="TCS98160.1"/>
    <property type="molecule type" value="Genomic_DNA"/>
</dbReference>
<dbReference type="SUPFAM" id="SSF52799">
    <property type="entry name" value="(Phosphotyrosine protein) phosphatases II"/>
    <property type="match status" value="1"/>
</dbReference>
<dbReference type="RefSeq" id="WP_164484064.1">
    <property type="nucleotide sequence ID" value="NZ_JBHLWF010000086.1"/>
</dbReference>
<dbReference type="SMART" id="SM00382">
    <property type="entry name" value="AAA"/>
    <property type="match status" value="1"/>
</dbReference>
<dbReference type="InterPro" id="IPR003593">
    <property type="entry name" value="AAA+_ATPase"/>
</dbReference>
<dbReference type="InterPro" id="IPR003595">
    <property type="entry name" value="Tyr_Pase_cat"/>
</dbReference>
<dbReference type="GO" id="GO:0005524">
    <property type="term" value="F:ATP binding"/>
    <property type="evidence" value="ECO:0007669"/>
    <property type="project" value="UniProtKB-KW"/>
</dbReference>
<dbReference type="AlphaFoldDB" id="A0A4R3LFA3"/>